<evidence type="ECO:0000256" key="8">
    <source>
        <dbReference type="NCBIfam" id="TIGR00018"/>
    </source>
</evidence>
<dbReference type="InterPro" id="IPR014729">
    <property type="entry name" value="Rossmann-like_a/b/a_fold"/>
</dbReference>
<dbReference type="PANTHER" id="PTHR21299:SF1">
    <property type="entry name" value="PANTOATE--BETA-ALANINE LIGASE"/>
    <property type="match status" value="1"/>
</dbReference>
<evidence type="ECO:0000256" key="1">
    <source>
        <dbReference type="ARBA" id="ARBA00004990"/>
    </source>
</evidence>
<comment type="similarity">
    <text evidence="2">Belongs to the pantothenate synthetase family.</text>
</comment>
<dbReference type="EMBL" id="JARGDL010000010">
    <property type="protein sequence ID" value="MDF1612194.1"/>
    <property type="molecule type" value="Genomic_DNA"/>
</dbReference>
<keyword evidence="6" id="KW-0067">ATP-binding</keyword>
<dbReference type="SUPFAM" id="SSF52374">
    <property type="entry name" value="Nucleotidylyl transferase"/>
    <property type="match status" value="1"/>
</dbReference>
<dbReference type="NCBIfam" id="TIGR00018">
    <property type="entry name" value="panC"/>
    <property type="match status" value="1"/>
</dbReference>
<evidence type="ECO:0000256" key="2">
    <source>
        <dbReference type="ARBA" id="ARBA00009256"/>
    </source>
</evidence>
<dbReference type="PANTHER" id="PTHR21299">
    <property type="entry name" value="CYTIDYLATE KINASE/PANTOATE-BETA-ALANINE LIGASE"/>
    <property type="match status" value="1"/>
</dbReference>
<evidence type="ECO:0000256" key="3">
    <source>
        <dbReference type="ARBA" id="ARBA00022598"/>
    </source>
</evidence>
<dbReference type="Pfam" id="PF02569">
    <property type="entry name" value="Pantoate_ligase"/>
    <property type="match status" value="1"/>
</dbReference>
<accession>A0AAE3P0K9</accession>
<comment type="catalytic activity">
    <reaction evidence="7">
        <text>(R)-pantoate + beta-alanine + ATP = (R)-pantothenate + AMP + diphosphate + H(+)</text>
        <dbReference type="Rhea" id="RHEA:10912"/>
        <dbReference type="ChEBI" id="CHEBI:15378"/>
        <dbReference type="ChEBI" id="CHEBI:15980"/>
        <dbReference type="ChEBI" id="CHEBI:29032"/>
        <dbReference type="ChEBI" id="CHEBI:30616"/>
        <dbReference type="ChEBI" id="CHEBI:33019"/>
        <dbReference type="ChEBI" id="CHEBI:57966"/>
        <dbReference type="ChEBI" id="CHEBI:456215"/>
        <dbReference type="EC" id="6.3.2.1"/>
    </reaction>
</comment>
<gene>
    <name evidence="9" type="primary">panC</name>
    <name evidence="9" type="ORF">P0M35_08535</name>
</gene>
<evidence type="ECO:0000256" key="4">
    <source>
        <dbReference type="ARBA" id="ARBA00022655"/>
    </source>
</evidence>
<keyword evidence="10" id="KW-1185">Reference proteome</keyword>
<sequence length="205" mass="23970">MTTIIQSIEECKLLCRSFLTINKKIGFVPTMGALHQGHETLFKRSVSENDVTIASIFVNPTQFNDPKDLENYPKTFYKDLEILNNNSVEYLFYPEYQDLYPDGYTFRVSKNKFSKILCGSFRPNHFDGVLTVVLKLLNVILPHRAYFGEKNYQQLKLIEQMCKAFFLDVERIACPTIRDYDGLALSSRNILLTMDERKQFIFQNY</sequence>
<dbReference type="EC" id="6.3.2.1" evidence="8"/>
<dbReference type="Gene3D" id="3.30.1300.10">
    <property type="entry name" value="Pantoate-beta-alanine ligase, C-terminal domain"/>
    <property type="match status" value="1"/>
</dbReference>
<keyword evidence="5" id="KW-0547">Nucleotide-binding</keyword>
<dbReference type="Gene3D" id="3.40.50.620">
    <property type="entry name" value="HUPs"/>
    <property type="match status" value="1"/>
</dbReference>
<keyword evidence="4" id="KW-0566">Pantothenate biosynthesis</keyword>
<dbReference type="AlphaFoldDB" id="A0AAE3P0K9"/>
<keyword evidence="3 9" id="KW-0436">Ligase</keyword>
<dbReference type="InterPro" id="IPR042176">
    <property type="entry name" value="Pantoate_ligase_C"/>
</dbReference>
<dbReference type="Proteomes" id="UP001221302">
    <property type="component" value="Unassembled WGS sequence"/>
</dbReference>
<protein>
    <recommendedName>
        <fullName evidence="8">Pantoate--beta-alanine ligase</fullName>
        <ecNumber evidence="8">6.3.2.1</ecNumber>
    </recommendedName>
</protein>
<evidence type="ECO:0000313" key="9">
    <source>
        <dbReference type="EMBL" id="MDF1612194.1"/>
    </source>
</evidence>
<evidence type="ECO:0000313" key="10">
    <source>
        <dbReference type="Proteomes" id="UP001221302"/>
    </source>
</evidence>
<dbReference type="GO" id="GO:0005829">
    <property type="term" value="C:cytosol"/>
    <property type="evidence" value="ECO:0007669"/>
    <property type="project" value="TreeGrafter"/>
</dbReference>
<evidence type="ECO:0000256" key="6">
    <source>
        <dbReference type="ARBA" id="ARBA00022840"/>
    </source>
</evidence>
<reference evidence="9" key="1">
    <citation type="submission" date="2023-03" db="EMBL/GenBank/DDBJ databases">
        <title>Stygiobacter electus gen. nov., sp. nov., facultatively anaerobic thermotolerant bacterium of the class Ignavibacteria from a well of Yessentuki mineral water deposit.</title>
        <authorList>
            <person name="Podosokorskaya O.A."/>
            <person name="Elcheninov A.G."/>
            <person name="Petrova N.F."/>
            <person name="Zavarzina D.G."/>
            <person name="Kublanov I.V."/>
            <person name="Merkel A.Y."/>
        </authorList>
    </citation>
    <scope>NUCLEOTIDE SEQUENCE</scope>
    <source>
        <strain evidence="9">09-Me</strain>
    </source>
</reference>
<evidence type="ECO:0000256" key="7">
    <source>
        <dbReference type="ARBA" id="ARBA00048258"/>
    </source>
</evidence>
<evidence type="ECO:0000256" key="5">
    <source>
        <dbReference type="ARBA" id="ARBA00022741"/>
    </source>
</evidence>
<name>A0AAE3P0K9_9BACT</name>
<dbReference type="GO" id="GO:0015940">
    <property type="term" value="P:pantothenate biosynthetic process"/>
    <property type="evidence" value="ECO:0007669"/>
    <property type="project" value="UniProtKB-UniRule"/>
</dbReference>
<dbReference type="GO" id="GO:0005524">
    <property type="term" value="F:ATP binding"/>
    <property type="evidence" value="ECO:0007669"/>
    <property type="project" value="UniProtKB-KW"/>
</dbReference>
<organism evidence="9 10">
    <name type="scientific">Stygiobacter electus</name>
    <dbReference type="NCBI Taxonomy" id="3032292"/>
    <lineage>
        <taxon>Bacteria</taxon>
        <taxon>Pseudomonadati</taxon>
        <taxon>Ignavibacteriota</taxon>
        <taxon>Ignavibacteria</taxon>
        <taxon>Ignavibacteriales</taxon>
        <taxon>Melioribacteraceae</taxon>
        <taxon>Stygiobacter</taxon>
    </lineage>
</organism>
<dbReference type="RefSeq" id="WP_321535962.1">
    <property type="nucleotide sequence ID" value="NZ_JARGDL010000010.1"/>
</dbReference>
<proteinExistence type="inferred from homology"/>
<comment type="pathway">
    <text evidence="1">Cofactor biosynthesis; (R)-pantothenate biosynthesis; (R)-pantothenate from (R)-pantoate and beta-alanine: step 1/1.</text>
</comment>
<comment type="caution">
    <text evidence="9">The sequence shown here is derived from an EMBL/GenBank/DDBJ whole genome shotgun (WGS) entry which is preliminary data.</text>
</comment>
<dbReference type="InterPro" id="IPR003721">
    <property type="entry name" value="Pantoate_ligase"/>
</dbReference>
<dbReference type="GO" id="GO:0004592">
    <property type="term" value="F:pantoate-beta-alanine ligase activity"/>
    <property type="evidence" value="ECO:0007669"/>
    <property type="project" value="UniProtKB-UniRule"/>
</dbReference>